<dbReference type="InterPro" id="IPR010839">
    <property type="entry name" value="AtuA_N"/>
</dbReference>
<reference evidence="3 4" key="1">
    <citation type="submission" date="2012-09" db="EMBL/GenBank/DDBJ databases">
        <title>Genome Sequence of alkane-degrading Bacterium Alcanivorax sp. 521-1.</title>
        <authorList>
            <person name="Lai Q."/>
            <person name="Shao Z."/>
        </authorList>
    </citation>
    <scope>NUCLEOTIDE SEQUENCE [LARGE SCALE GENOMIC DNA]</scope>
    <source>
        <strain evidence="3 4">521-1</strain>
    </source>
</reference>
<dbReference type="Pfam" id="PF07287">
    <property type="entry name" value="AtuA"/>
    <property type="match status" value="1"/>
</dbReference>
<dbReference type="PANTHER" id="PTHR47708:SF2">
    <property type="entry name" value="SI:CH73-132F6.5"/>
    <property type="match status" value="1"/>
</dbReference>
<keyword evidence="4" id="KW-1185">Reference proteome</keyword>
<evidence type="ECO:0000259" key="2">
    <source>
        <dbReference type="Pfam" id="PF23544"/>
    </source>
</evidence>
<evidence type="ECO:0008006" key="5">
    <source>
        <dbReference type="Google" id="ProtNLM"/>
    </source>
</evidence>
<comment type="caution">
    <text evidence="3">The sequence shown here is derived from an EMBL/GenBank/DDBJ whole genome shotgun (WGS) entry which is preliminary data.</text>
</comment>
<dbReference type="Proteomes" id="UP000662703">
    <property type="component" value="Unassembled WGS sequence"/>
</dbReference>
<evidence type="ECO:0000313" key="3">
    <source>
        <dbReference type="EMBL" id="MBF5057915.1"/>
    </source>
</evidence>
<dbReference type="InterPro" id="IPR056362">
    <property type="entry name" value="AtuA-like_ferredoxin_dom"/>
</dbReference>
<dbReference type="RefSeq" id="WP_194866023.1">
    <property type="nucleotide sequence ID" value="NZ_ARXX01000065.1"/>
</dbReference>
<evidence type="ECO:0000313" key="4">
    <source>
        <dbReference type="Proteomes" id="UP000662703"/>
    </source>
</evidence>
<evidence type="ECO:0000259" key="1">
    <source>
        <dbReference type="Pfam" id="PF07287"/>
    </source>
</evidence>
<dbReference type="PANTHER" id="PTHR47708">
    <property type="match status" value="1"/>
</dbReference>
<organism evidence="3 4">
    <name type="scientific">Alloalcanivorax profundimaris</name>
    <dbReference type="NCBI Taxonomy" id="2735259"/>
    <lineage>
        <taxon>Bacteria</taxon>
        <taxon>Pseudomonadati</taxon>
        <taxon>Pseudomonadota</taxon>
        <taxon>Gammaproteobacteria</taxon>
        <taxon>Oceanospirillales</taxon>
        <taxon>Alcanivoracaceae</taxon>
        <taxon>Alloalcanivorax</taxon>
    </lineage>
</organism>
<dbReference type="EMBL" id="ARXX01000065">
    <property type="protein sequence ID" value="MBF5057915.1"/>
    <property type="molecule type" value="Genomic_DNA"/>
</dbReference>
<feature type="domain" description="Acyclic terpene utilisation N-terminal" evidence="1">
    <location>
        <begin position="5"/>
        <end position="445"/>
    </location>
</feature>
<accession>A0ABS0AVE5</accession>
<proteinExistence type="predicted"/>
<name>A0ABS0AVE5_9GAMM</name>
<sequence>MSDPVRIGCAAAFWGDTNSAAFQLVRKGDIDYLVFDYLAEVTLSIMAGARMKDPSAGYAHDFVHQVMAPLAKEIKDKNIKVISNAGGVNPRACREALRAVFAEAGVDLKIALVEGDDLNGRRDQFAACKELDSGASLPPMTLTMNAYLGALPIQAALDAGADLVLTGRVADSSLVLGPLMHEFQWADDDYDKLAQGSLAGHVIECGAQCTGGNFTDWREVPDFHDMGFPIAECHADGQFVVTKPADTGGLVTPATVGEQVLYEIGDPRAYILPDVVCDFTAVTLEQDGENRVRVSGARGRPPTDTYKVSATWPDGQRITVSFLMAGIDAPTKGRVVADAILKKTGAQFQALGLAPFRDTSVEILGSEATYGAHARRDDTREVVVKIAALHDDRKALGLFAREIAQAATGMAPGLSGLVGGRPKPVPRIRLFSTLVPKVDVTATVDLDGEPVEVGVPVGEPLDPASLAFSQGTDTAVGEVSVPLVKLAWARSGDKGDHANIGVMARKPEYLPYLRAALTDGAVADYMQHVLDPEHGTVSHWELPGFHAFNFLLRHALGGGGIASLRIDPQGKAFAQQLLDMPIPVSEQIAQEVGKAAPTAKARNG</sequence>
<feature type="domain" description="AtuA-like ferredoxin-fold" evidence="2">
    <location>
        <begin position="481"/>
        <end position="582"/>
    </location>
</feature>
<gene>
    <name evidence="3" type="ORF">Y5W_03209</name>
</gene>
<dbReference type="Pfam" id="PF23544">
    <property type="entry name" value="AtuA_ferredoxin"/>
    <property type="match status" value="1"/>
</dbReference>
<protein>
    <recommendedName>
        <fullName evidence="5">DUF1446 domain-containing protein</fullName>
    </recommendedName>
</protein>